<evidence type="ECO:0000259" key="2">
    <source>
        <dbReference type="Pfam" id="PF13349"/>
    </source>
</evidence>
<dbReference type="Pfam" id="PF13349">
    <property type="entry name" value="DUF4097"/>
    <property type="match status" value="1"/>
</dbReference>
<proteinExistence type="predicted"/>
<name>A0A1E5SL67_9BACT</name>
<dbReference type="STRING" id="1563681.BFP71_09985"/>
<feature type="compositionally biased region" description="Polar residues" evidence="1">
    <location>
        <begin position="150"/>
        <end position="163"/>
    </location>
</feature>
<reference evidence="3 4" key="1">
    <citation type="submission" date="2016-08" db="EMBL/GenBank/DDBJ databases">
        <title>Draft genome of Fabibacter sp. strain SK-8.</title>
        <authorList>
            <person name="Wong S.-K."/>
            <person name="Hamasaki K."/>
            <person name="Yoshizawa S."/>
        </authorList>
    </citation>
    <scope>NUCLEOTIDE SEQUENCE [LARGE SCALE GENOMIC DNA]</scope>
    <source>
        <strain evidence="3 4">SK-8</strain>
    </source>
</reference>
<gene>
    <name evidence="3" type="ORF">BFP71_09985</name>
</gene>
<feature type="domain" description="DUF4097" evidence="2">
    <location>
        <begin position="43"/>
        <end position="260"/>
    </location>
</feature>
<evidence type="ECO:0000313" key="4">
    <source>
        <dbReference type="Proteomes" id="UP000095552"/>
    </source>
</evidence>
<dbReference type="Proteomes" id="UP000095552">
    <property type="component" value="Unassembled WGS sequence"/>
</dbReference>
<feature type="region of interest" description="Disordered" evidence="1">
    <location>
        <begin position="150"/>
        <end position="169"/>
    </location>
</feature>
<organism evidence="3 4">
    <name type="scientific">Roseivirga misakiensis</name>
    <dbReference type="NCBI Taxonomy" id="1563681"/>
    <lineage>
        <taxon>Bacteria</taxon>
        <taxon>Pseudomonadati</taxon>
        <taxon>Bacteroidota</taxon>
        <taxon>Cytophagia</taxon>
        <taxon>Cytophagales</taxon>
        <taxon>Roseivirgaceae</taxon>
        <taxon>Roseivirga</taxon>
    </lineage>
</organism>
<dbReference type="PANTHER" id="PTHR34094">
    <property type="match status" value="1"/>
</dbReference>
<evidence type="ECO:0000313" key="3">
    <source>
        <dbReference type="EMBL" id="OEJ99869.1"/>
    </source>
</evidence>
<protein>
    <recommendedName>
        <fullName evidence="2">DUF4097 domain-containing protein</fullName>
    </recommendedName>
</protein>
<sequence length="331" mass="35978">MSITKNSLIMQKLKPTILVLTFLFMTTLAFGQETIEKSYTGVKTIRLTTASGNGTIKKSNTNEVKVHLRYTYDDDIYEPIFEQNGDRLYIEEDFKRSRWSRGYAEWTLEIPDGLELDFKTGSGNIEIDGIAVELKVSTGSGNIEVESVTGNMRTSTGSGNITLSEIDGDMNASTGSGSIRLRSIKGEARFSTGSGNVKGDGVEGEFSMSTGSGNIDIANAILTGRSNFSTGSGRTELSLGAELEYDLSLSTGSGDAVLDFDGQKIAGEFVMRASDKSDIRAPFKFDEEYEDDRGGYNRRGRNRGYVKEAKVGNKDVLVKISSGSGRAVVRK</sequence>
<dbReference type="EMBL" id="MDGQ01000005">
    <property type="protein sequence ID" value="OEJ99869.1"/>
    <property type="molecule type" value="Genomic_DNA"/>
</dbReference>
<dbReference type="PANTHER" id="PTHR34094:SF1">
    <property type="entry name" value="PROTEIN FAM185A"/>
    <property type="match status" value="1"/>
</dbReference>
<evidence type="ECO:0000256" key="1">
    <source>
        <dbReference type="SAM" id="MobiDB-lite"/>
    </source>
</evidence>
<comment type="caution">
    <text evidence="3">The sequence shown here is derived from an EMBL/GenBank/DDBJ whole genome shotgun (WGS) entry which is preliminary data.</text>
</comment>
<dbReference type="AlphaFoldDB" id="A0A1E5SL67"/>
<dbReference type="OrthoDB" id="979194at2"/>
<accession>A0A1E5SL67</accession>
<dbReference type="InterPro" id="IPR025164">
    <property type="entry name" value="Toastrack_DUF4097"/>
</dbReference>
<keyword evidence="4" id="KW-1185">Reference proteome</keyword>